<dbReference type="Pfam" id="PF13193">
    <property type="entry name" value="AMP-binding_C"/>
    <property type="match status" value="1"/>
</dbReference>
<evidence type="ECO:0000259" key="2">
    <source>
        <dbReference type="Pfam" id="PF13193"/>
    </source>
</evidence>
<dbReference type="Proteomes" id="UP000243542">
    <property type="component" value="Unassembled WGS sequence"/>
</dbReference>
<feature type="domain" description="AMP-dependent synthetase/ligase" evidence="1">
    <location>
        <begin position="33"/>
        <end position="399"/>
    </location>
</feature>
<dbReference type="GO" id="GO:0016878">
    <property type="term" value="F:acid-thiol ligase activity"/>
    <property type="evidence" value="ECO:0007669"/>
    <property type="project" value="UniProtKB-ARBA"/>
</dbReference>
<dbReference type="Gene3D" id="3.30.300.30">
    <property type="match status" value="1"/>
</dbReference>
<evidence type="ECO:0000313" key="3">
    <source>
        <dbReference type="EMBL" id="PFG57563.1"/>
    </source>
</evidence>
<dbReference type="EMBL" id="PDJK01000001">
    <property type="protein sequence ID" value="PFG57563.1"/>
    <property type="molecule type" value="Genomic_DNA"/>
</dbReference>
<reference evidence="3 4" key="1">
    <citation type="submission" date="2017-10" db="EMBL/GenBank/DDBJ databases">
        <title>Sequencing the genomes of 1000 actinobacteria strains.</title>
        <authorList>
            <person name="Klenk H.-P."/>
        </authorList>
    </citation>
    <scope>NUCLEOTIDE SEQUENCE [LARGE SCALE GENOMIC DNA]</scope>
    <source>
        <strain evidence="3 4">DSM 46092</strain>
    </source>
</reference>
<proteinExistence type="predicted"/>
<protein>
    <submittedName>
        <fullName evidence="3">Crotonobetaine/carnitine-CoA ligase</fullName>
    </submittedName>
</protein>
<feature type="domain" description="AMP-binding enzyme C-terminal" evidence="2">
    <location>
        <begin position="450"/>
        <end position="526"/>
    </location>
</feature>
<name>A0A2A9G335_9PSEU</name>
<dbReference type="InterPro" id="IPR045851">
    <property type="entry name" value="AMP-bd_C_sf"/>
</dbReference>
<keyword evidence="3" id="KW-0436">Ligase</keyword>
<dbReference type="PROSITE" id="PS00455">
    <property type="entry name" value="AMP_BINDING"/>
    <property type="match status" value="1"/>
</dbReference>
<dbReference type="AlphaFoldDB" id="A0A2A9G335"/>
<dbReference type="InterPro" id="IPR020845">
    <property type="entry name" value="AMP-binding_CS"/>
</dbReference>
<dbReference type="InterPro" id="IPR042099">
    <property type="entry name" value="ANL_N_sf"/>
</dbReference>
<comment type="caution">
    <text evidence="3">The sequence shown here is derived from an EMBL/GenBank/DDBJ whole genome shotgun (WGS) entry which is preliminary data.</text>
</comment>
<evidence type="ECO:0000313" key="4">
    <source>
        <dbReference type="Proteomes" id="UP000243542"/>
    </source>
</evidence>
<dbReference type="Gene3D" id="3.40.50.12780">
    <property type="entry name" value="N-terminal domain of ligase-like"/>
    <property type="match status" value="1"/>
</dbReference>
<keyword evidence="4" id="KW-1185">Reference proteome</keyword>
<organism evidence="3 4">
    <name type="scientific">Amycolatopsis sulphurea</name>
    <dbReference type="NCBI Taxonomy" id="76022"/>
    <lineage>
        <taxon>Bacteria</taxon>
        <taxon>Bacillati</taxon>
        <taxon>Actinomycetota</taxon>
        <taxon>Actinomycetes</taxon>
        <taxon>Pseudonocardiales</taxon>
        <taxon>Pseudonocardiaceae</taxon>
        <taxon>Amycolatopsis</taxon>
    </lineage>
</organism>
<dbReference type="InterPro" id="IPR050237">
    <property type="entry name" value="ATP-dep_AMP-bd_enzyme"/>
</dbReference>
<gene>
    <name evidence="3" type="ORF">ATK36_1155</name>
</gene>
<dbReference type="PANTHER" id="PTHR43767">
    <property type="entry name" value="LONG-CHAIN-FATTY-ACID--COA LIGASE"/>
    <property type="match status" value="1"/>
</dbReference>
<sequence length="554" mass="60742">MNDFRSLRTPGDADPAGFQVPDHADRVLPALLTRWAETDGDREFLQFGADAAVTFHDVQLSTNRIAHTLKGLGLGAGDRIAMLVPNCLELVLTWFAAAKLGAVEVPVNIQLRGRLLAHVLGNSGASVLLCHQDFLADIAETVAAQPSITTVIVVGGSRADARERGITTDRVLEFRELTEGSAAALDHRPHYSDPLAILYTSGTTGPAKGVVMPHHQYYLWVELYAASLGLTREDSYFTPLPLFHADGQLWGTYFPLVYGTKGTFAERFSVSRYWQQARDSGATATNMLGAMAHMLWKQPPGAADRRHSLRIAQALPMISMKSGFEERFGLQLVTAYGQTETNWVAYDTAGESRPGSCGKVAAEHFDVRVVDEFDEPCPPGQVGEIVVRPRNAWTISRGYHAMPTETQSAWRNLWFHSGDAGHLDADGWLYFADRIKDVIRRRGQNISAFELESVVGEHPLVVESAAVAVASELSEEDVLLIVVAAEGSALTPGDVLAHCVDQLPKFMVPRYVEVRTDTLPRTPTEKIAKTELRRRGLTAGTWDAEADRYVGTHS</sequence>
<accession>A0A2A9G335</accession>
<dbReference type="InterPro" id="IPR025110">
    <property type="entry name" value="AMP-bd_C"/>
</dbReference>
<dbReference type="SUPFAM" id="SSF56801">
    <property type="entry name" value="Acetyl-CoA synthetase-like"/>
    <property type="match status" value="1"/>
</dbReference>
<evidence type="ECO:0000259" key="1">
    <source>
        <dbReference type="Pfam" id="PF00501"/>
    </source>
</evidence>
<dbReference type="InterPro" id="IPR000873">
    <property type="entry name" value="AMP-dep_synth/lig_dom"/>
</dbReference>
<dbReference type="PANTHER" id="PTHR43767:SF1">
    <property type="entry name" value="NONRIBOSOMAL PEPTIDE SYNTHASE PES1 (EUROFUNG)-RELATED"/>
    <property type="match status" value="1"/>
</dbReference>
<dbReference type="Pfam" id="PF00501">
    <property type="entry name" value="AMP-binding"/>
    <property type="match status" value="1"/>
</dbReference>
<dbReference type="RefSeq" id="WP_098510121.1">
    <property type="nucleotide sequence ID" value="NZ_JBIAKZ010000006.1"/>
</dbReference>